<protein>
    <submittedName>
        <fullName evidence="1">Uncharacterized protein</fullName>
    </submittedName>
</protein>
<comment type="caution">
    <text evidence="1">The sequence shown here is derived from an EMBL/GenBank/DDBJ whole genome shotgun (WGS) entry which is preliminary data.</text>
</comment>
<reference evidence="1 2" key="1">
    <citation type="journal article" date="2019" name="Int. J. Syst. Evol. Microbiol.">
        <title>The Global Catalogue of Microorganisms (GCM) 10K type strain sequencing project: providing services to taxonomists for standard genome sequencing and annotation.</title>
        <authorList>
            <consortium name="The Broad Institute Genomics Platform"/>
            <consortium name="The Broad Institute Genome Sequencing Center for Infectious Disease"/>
            <person name="Wu L."/>
            <person name="Ma J."/>
        </authorList>
    </citation>
    <scope>NUCLEOTIDE SEQUENCE [LARGE SCALE GENOMIC DNA]</scope>
    <source>
        <strain evidence="1 2">JCM 15628</strain>
    </source>
</reference>
<dbReference type="EMBL" id="BAAAPU010000003">
    <property type="protein sequence ID" value="GAA1966784.1"/>
    <property type="molecule type" value="Genomic_DNA"/>
</dbReference>
<evidence type="ECO:0000313" key="1">
    <source>
        <dbReference type="EMBL" id="GAA1966784.1"/>
    </source>
</evidence>
<proteinExistence type="predicted"/>
<organism evidence="1 2">
    <name type="scientific">Terrabacter lapilli</name>
    <dbReference type="NCBI Taxonomy" id="436231"/>
    <lineage>
        <taxon>Bacteria</taxon>
        <taxon>Bacillati</taxon>
        <taxon>Actinomycetota</taxon>
        <taxon>Actinomycetes</taxon>
        <taxon>Micrococcales</taxon>
        <taxon>Intrasporangiaceae</taxon>
        <taxon>Terrabacter</taxon>
    </lineage>
</organism>
<dbReference type="RefSeq" id="WP_344057788.1">
    <property type="nucleotide sequence ID" value="NZ_BAAAPU010000003.1"/>
</dbReference>
<evidence type="ECO:0000313" key="2">
    <source>
        <dbReference type="Proteomes" id="UP001500013"/>
    </source>
</evidence>
<accession>A0ABN2RC06</accession>
<keyword evidence="2" id="KW-1185">Reference proteome</keyword>
<gene>
    <name evidence="1" type="ORF">GCM10009817_03340</name>
</gene>
<name>A0ABN2RC06_9MICO</name>
<dbReference type="Proteomes" id="UP001500013">
    <property type="component" value="Unassembled WGS sequence"/>
</dbReference>
<sequence length="330" mass="34704">MEGPGSEARATQSGVVSLRRTRAGASSSTALVAFAVAARGLERGTEAVRWGRARIEPARRVVAAAGARLPRPEWLCDLEAEGAERAEAARREADRFLTAALGLVADQVLARLDVAALVLSRVDVDAIVEDAIAHADLDAAAARLDVEAVVDRIDLTRIVLERVDLRAVALALLQRLDLTGIVLDGVDLATVVAAAIDRTDLDALTATVIQHVDLDAAASRLDVEAVIDRLDLTRIVLERVDLDTIVDTVLSHLDLVAIAGEVIDGVDLPEIIRESTGSMASDTVRGARMQGIHADEAVERAVDRLLLRRRRGSAGPIGPVGGPAGGAAPS</sequence>